<keyword evidence="1" id="KW-0371">Homeobox</keyword>
<dbReference type="SUPFAM" id="SSF46689">
    <property type="entry name" value="Homeodomain-like"/>
    <property type="match status" value="1"/>
</dbReference>
<dbReference type="InterPro" id="IPR001356">
    <property type="entry name" value="HD"/>
</dbReference>
<feature type="domain" description="Homeobox" evidence="3">
    <location>
        <begin position="30"/>
        <end position="81"/>
    </location>
</feature>
<name>A0A0D7BLI3_9AGAR</name>
<proteinExistence type="predicted"/>
<accession>A0A0D7BLI3</accession>
<dbReference type="GO" id="GO:0005634">
    <property type="term" value="C:nucleus"/>
    <property type="evidence" value="ECO:0007669"/>
    <property type="project" value="UniProtKB-SubCell"/>
</dbReference>
<dbReference type="PROSITE" id="PS50071">
    <property type="entry name" value="HOMEOBOX_2"/>
    <property type="match status" value="1"/>
</dbReference>
<keyword evidence="5" id="KW-1185">Reference proteome</keyword>
<dbReference type="EMBL" id="KN880456">
    <property type="protein sequence ID" value="KIY71302.1"/>
    <property type="molecule type" value="Genomic_DNA"/>
</dbReference>
<dbReference type="Proteomes" id="UP000054007">
    <property type="component" value="Unassembled WGS sequence"/>
</dbReference>
<evidence type="ECO:0000313" key="4">
    <source>
        <dbReference type="EMBL" id="KIY71302.1"/>
    </source>
</evidence>
<dbReference type="GO" id="GO:0003677">
    <property type="term" value="F:DNA binding"/>
    <property type="evidence" value="ECO:0007669"/>
    <property type="project" value="UniProtKB-UniRule"/>
</dbReference>
<keyword evidence="1" id="KW-0238">DNA-binding</keyword>
<gene>
    <name evidence="4" type="ORF">CYLTODRAFT_487361</name>
</gene>
<keyword evidence="1" id="KW-0539">Nucleus</keyword>
<sequence length="285" mass="31743">MSSSTQTGSYAGFPDSPVKGRMHGEGIALLKDYFYTKSQRPTMSERQQLLERLRSMPGQAYLQPKHIHAWFARQRTRQGAAHSAPGRPRAPIDRKTREFITNAVEGQSLQKALESVSLCSKMFKLDPELITSFITSLYHPVVSQTSLPTPEPEHLAGKQAHRNDYDEDSGDEDVGSDIEVDSDADEDHPPRSRPEPSAPETIHRLPTPVSPVFSTRVPPSHRPATAAHGPKRDSTATQVLLEIDKEINLREPTRPPVTRMSAQELQANWDARKGRMASLLATLSR</sequence>
<comment type="subcellular location">
    <subcellularLocation>
        <location evidence="1">Nucleus</location>
    </subcellularLocation>
</comment>
<reference evidence="4 5" key="1">
    <citation type="journal article" date="2015" name="Fungal Genet. Biol.">
        <title>Evolution of novel wood decay mechanisms in Agaricales revealed by the genome sequences of Fistulina hepatica and Cylindrobasidium torrendii.</title>
        <authorList>
            <person name="Floudas D."/>
            <person name="Held B.W."/>
            <person name="Riley R."/>
            <person name="Nagy L.G."/>
            <person name="Koehler G."/>
            <person name="Ransdell A.S."/>
            <person name="Younus H."/>
            <person name="Chow J."/>
            <person name="Chiniquy J."/>
            <person name="Lipzen A."/>
            <person name="Tritt A."/>
            <person name="Sun H."/>
            <person name="Haridas S."/>
            <person name="LaButti K."/>
            <person name="Ohm R.A."/>
            <person name="Kues U."/>
            <person name="Blanchette R.A."/>
            <person name="Grigoriev I.V."/>
            <person name="Minto R.E."/>
            <person name="Hibbett D.S."/>
        </authorList>
    </citation>
    <scope>NUCLEOTIDE SEQUENCE [LARGE SCALE GENOMIC DNA]</scope>
    <source>
        <strain evidence="4 5">FP15055 ss-10</strain>
    </source>
</reference>
<feature type="DNA-binding region" description="Homeobox" evidence="1">
    <location>
        <begin position="32"/>
        <end position="82"/>
    </location>
</feature>
<evidence type="ECO:0000256" key="2">
    <source>
        <dbReference type="SAM" id="MobiDB-lite"/>
    </source>
</evidence>
<feature type="compositionally biased region" description="Basic and acidic residues" evidence="2">
    <location>
        <begin position="151"/>
        <end position="164"/>
    </location>
</feature>
<evidence type="ECO:0000256" key="1">
    <source>
        <dbReference type="PROSITE-ProRule" id="PRU00108"/>
    </source>
</evidence>
<evidence type="ECO:0000313" key="5">
    <source>
        <dbReference type="Proteomes" id="UP000054007"/>
    </source>
</evidence>
<dbReference type="AlphaFoldDB" id="A0A0D7BLI3"/>
<organism evidence="4 5">
    <name type="scientific">Cylindrobasidium torrendii FP15055 ss-10</name>
    <dbReference type="NCBI Taxonomy" id="1314674"/>
    <lineage>
        <taxon>Eukaryota</taxon>
        <taxon>Fungi</taxon>
        <taxon>Dikarya</taxon>
        <taxon>Basidiomycota</taxon>
        <taxon>Agaricomycotina</taxon>
        <taxon>Agaricomycetes</taxon>
        <taxon>Agaricomycetidae</taxon>
        <taxon>Agaricales</taxon>
        <taxon>Marasmiineae</taxon>
        <taxon>Physalacriaceae</taxon>
        <taxon>Cylindrobasidium</taxon>
    </lineage>
</organism>
<feature type="region of interest" description="Disordered" evidence="2">
    <location>
        <begin position="144"/>
        <end position="236"/>
    </location>
</feature>
<feature type="compositionally biased region" description="Acidic residues" evidence="2">
    <location>
        <begin position="165"/>
        <end position="186"/>
    </location>
</feature>
<dbReference type="InterPro" id="IPR009057">
    <property type="entry name" value="Homeodomain-like_sf"/>
</dbReference>
<dbReference type="Gene3D" id="1.10.10.60">
    <property type="entry name" value="Homeodomain-like"/>
    <property type="match status" value="1"/>
</dbReference>
<evidence type="ECO:0000259" key="3">
    <source>
        <dbReference type="PROSITE" id="PS50071"/>
    </source>
</evidence>
<protein>
    <recommendedName>
        <fullName evidence="3">Homeobox domain-containing protein</fullName>
    </recommendedName>
</protein>